<gene>
    <name evidence="1" type="ORF">EII41_13290</name>
</gene>
<dbReference type="Proteomes" id="UP000279860">
    <property type="component" value="Unassembled WGS sequence"/>
</dbReference>
<dbReference type="RefSeq" id="WP_124790972.1">
    <property type="nucleotide sequence ID" value="NZ_RQYN01000095.1"/>
</dbReference>
<evidence type="ECO:0000313" key="2">
    <source>
        <dbReference type="Proteomes" id="UP000279860"/>
    </source>
</evidence>
<accession>A0A3P1YGL8</accession>
<proteinExistence type="predicted"/>
<name>A0A3P1YGL8_TANFO</name>
<reference evidence="1 2" key="1">
    <citation type="submission" date="2018-11" db="EMBL/GenBank/DDBJ databases">
        <title>Genomes From Bacteria Associated with the Canine Oral Cavity: a Test Case for Automated Genome-Based Taxonomic Assignment.</title>
        <authorList>
            <person name="Coil D.A."/>
            <person name="Jospin G."/>
            <person name="Darling A.E."/>
            <person name="Wallis C."/>
            <person name="Davis I.J."/>
            <person name="Harris S."/>
            <person name="Eisen J.A."/>
            <person name="Holcombe L.J."/>
            <person name="O'Flynn C."/>
        </authorList>
    </citation>
    <scope>NUCLEOTIDE SEQUENCE [LARGE SCALE GENOMIC DNA]</scope>
    <source>
        <strain evidence="1 2">OH1426_COT-023</strain>
    </source>
</reference>
<organism evidence="1 2">
    <name type="scientific">Tannerella forsythia</name>
    <name type="common">Bacteroides forsythus</name>
    <dbReference type="NCBI Taxonomy" id="28112"/>
    <lineage>
        <taxon>Bacteria</taxon>
        <taxon>Pseudomonadati</taxon>
        <taxon>Bacteroidota</taxon>
        <taxon>Bacteroidia</taxon>
        <taxon>Bacteroidales</taxon>
        <taxon>Tannerellaceae</taxon>
        <taxon>Tannerella</taxon>
    </lineage>
</organism>
<comment type="caution">
    <text evidence="1">The sequence shown here is derived from an EMBL/GenBank/DDBJ whole genome shotgun (WGS) entry which is preliminary data.</text>
</comment>
<dbReference type="EMBL" id="RQYN01000095">
    <property type="protein sequence ID" value="RRD69815.1"/>
    <property type="molecule type" value="Genomic_DNA"/>
</dbReference>
<evidence type="ECO:0000313" key="1">
    <source>
        <dbReference type="EMBL" id="RRD69815.1"/>
    </source>
</evidence>
<dbReference type="AlphaFoldDB" id="A0A3P1YGL8"/>
<sequence length="500" mass="58553">MMKQFLSIVLRNQFNLFYRFGYTFIPKSQLVEFNDSINDETKENIIKQFKTVTPFEYDEEYLILHLEKAPNNESEFVQFEINDIVGVYPLSQQAKISIESKIDQRIRLEKPIFETILTTIETEIENKEVEKAISALWTICKIDSPLEKYITNIGVKNIFNGLKYRKHGRKANKIQNGNYWEYLIAYERFDYFPKSTLGYFYDAGQVFAFSKGRSTFEGSEIHNFLEKLNSGNPSVKLPDIIKHLETEEQPKSYVSKTTTSDIKQYIVAPLYLMLRDEIRKSDDISQTKLFKNLEYLKKFENSFNYVVILLGAFFGFRKFYDQYYERLNLQFYKNFKPPKKEEDKELQEKIETVSEIDETVQAVVEEVSQSEKEQTEPNTEEKVMKPMAVQEQNIKNKIETEEIQPETNSEAQINNLNTQQKGNKELISDESRCQELIEQALEKEQEIKLAAIVTMIKESTGKKVQIKTVENLAKQMSGIEIIKIGKARGIRRSGKLFKQK</sequence>
<protein>
    <submittedName>
        <fullName evidence="1">Uncharacterized protein</fullName>
    </submittedName>
</protein>